<dbReference type="InterPro" id="IPR029060">
    <property type="entry name" value="PIN-like_dom_sf"/>
</dbReference>
<proteinExistence type="predicted"/>
<sequence>MRLLLDEMLFHTARLLRIFGVDAETIKPKNDDELIRHAAKNRQTLLTKDVDLVSRAKHYGVNALFLRSDKIEEQLIQIKQELGIKFDFPNKTRCPMCNGELLTVGKERIQKMVPENVFQNHEKFWLCERCNKAYWEGGHWENIKRLYEKISS</sequence>
<dbReference type="AlphaFoldDB" id="A0A5E4LSF4"/>
<dbReference type="Pfam" id="PF01927">
    <property type="entry name" value="Mut7-C"/>
    <property type="match status" value="1"/>
</dbReference>
<dbReference type="EMBL" id="CABMJJ010000009">
    <property type="protein sequence ID" value="VVC04521.1"/>
    <property type="molecule type" value="Genomic_DNA"/>
</dbReference>
<dbReference type="Gene3D" id="3.40.50.1010">
    <property type="entry name" value="5'-nuclease"/>
    <property type="match status" value="1"/>
</dbReference>
<organism evidence="2 3">
    <name type="scientific">Candidatus Bilamarchaeum dharawalense</name>
    <dbReference type="NCBI Taxonomy" id="2885759"/>
    <lineage>
        <taxon>Archaea</taxon>
        <taxon>Candidatus Micrarchaeota</taxon>
        <taxon>Candidatus Micrarchaeia</taxon>
        <taxon>Candidatus Anstonellales</taxon>
        <taxon>Candidatus Bilamarchaeaceae</taxon>
        <taxon>Candidatus Bilamarchaeum</taxon>
    </lineage>
</organism>
<gene>
    <name evidence="2" type="ORF">LFW2832_01010</name>
</gene>
<evidence type="ECO:0000313" key="3">
    <source>
        <dbReference type="Proteomes" id="UP000789941"/>
    </source>
</evidence>
<name>A0A5E4LSF4_9ARCH</name>
<dbReference type="InterPro" id="IPR002782">
    <property type="entry name" value="Mut7-C_RNAse_dom"/>
</dbReference>
<evidence type="ECO:0000313" key="2">
    <source>
        <dbReference type="EMBL" id="VVC04521.1"/>
    </source>
</evidence>
<protein>
    <submittedName>
        <fullName evidence="2">Mut7-C RNAse domain protein</fullName>
    </submittedName>
</protein>
<dbReference type="SUPFAM" id="SSF88723">
    <property type="entry name" value="PIN domain-like"/>
    <property type="match status" value="1"/>
</dbReference>
<comment type="caution">
    <text evidence="2">The sequence shown here is derived from an EMBL/GenBank/DDBJ whole genome shotgun (WGS) entry which is preliminary data.</text>
</comment>
<feature type="domain" description="Mut7-C RNAse" evidence="1">
    <location>
        <begin position="1"/>
        <end position="145"/>
    </location>
</feature>
<accession>A0A5E4LSF4</accession>
<dbReference type="PANTHER" id="PTHR39081:SF1">
    <property type="entry name" value="MUT7-C RNASE DOMAIN-CONTAINING PROTEIN"/>
    <property type="match status" value="1"/>
</dbReference>
<dbReference type="Proteomes" id="UP000789941">
    <property type="component" value="Unassembled WGS sequence"/>
</dbReference>
<dbReference type="PANTHER" id="PTHR39081">
    <property type="entry name" value="MUT7-C DOMAIN-CONTAINING PROTEIN"/>
    <property type="match status" value="1"/>
</dbReference>
<evidence type="ECO:0000259" key="1">
    <source>
        <dbReference type="Pfam" id="PF01927"/>
    </source>
</evidence>
<reference evidence="2 3" key="1">
    <citation type="submission" date="2019-08" db="EMBL/GenBank/DDBJ databases">
        <authorList>
            <person name="Vazquez-Campos X."/>
        </authorList>
    </citation>
    <scope>NUCLEOTIDE SEQUENCE [LARGE SCALE GENOMIC DNA]</scope>
    <source>
        <strain evidence="2">LFW-283_2</strain>
    </source>
</reference>